<proteinExistence type="predicted"/>
<evidence type="ECO:0000256" key="1">
    <source>
        <dbReference type="SAM" id="MobiDB-lite"/>
    </source>
</evidence>
<gene>
    <name evidence="2" type="ORF">E2C01_046694</name>
</gene>
<protein>
    <submittedName>
        <fullName evidence="2">Uncharacterized protein</fullName>
    </submittedName>
</protein>
<organism evidence="2 3">
    <name type="scientific">Portunus trituberculatus</name>
    <name type="common">Swimming crab</name>
    <name type="synonym">Neptunus trituberculatus</name>
    <dbReference type="NCBI Taxonomy" id="210409"/>
    <lineage>
        <taxon>Eukaryota</taxon>
        <taxon>Metazoa</taxon>
        <taxon>Ecdysozoa</taxon>
        <taxon>Arthropoda</taxon>
        <taxon>Crustacea</taxon>
        <taxon>Multicrustacea</taxon>
        <taxon>Malacostraca</taxon>
        <taxon>Eumalacostraca</taxon>
        <taxon>Eucarida</taxon>
        <taxon>Decapoda</taxon>
        <taxon>Pleocyemata</taxon>
        <taxon>Brachyura</taxon>
        <taxon>Eubrachyura</taxon>
        <taxon>Portunoidea</taxon>
        <taxon>Portunidae</taxon>
        <taxon>Portuninae</taxon>
        <taxon>Portunus</taxon>
    </lineage>
</organism>
<dbReference type="Proteomes" id="UP000324222">
    <property type="component" value="Unassembled WGS sequence"/>
</dbReference>
<feature type="compositionally biased region" description="Polar residues" evidence="1">
    <location>
        <begin position="9"/>
        <end position="30"/>
    </location>
</feature>
<name>A0A5B7G5S4_PORTR</name>
<comment type="caution">
    <text evidence="2">The sequence shown here is derived from an EMBL/GenBank/DDBJ whole genome shotgun (WGS) entry which is preliminary data.</text>
</comment>
<keyword evidence="3" id="KW-1185">Reference proteome</keyword>
<sequence length="117" mass="12844">MVISKKKATPSNARKTSIRPTPSFSQPSRRTLTSAARIWCNVQGADDTKGWLFAYLSGSEVAVNISDSSSHGIGWKEQEDPVKELCNMLQLKVRDSENGDSNDGGHAWGKGTRYKCL</sequence>
<dbReference type="AlphaFoldDB" id="A0A5B7G5S4"/>
<evidence type="ECO:0000313" key="3">
    <source>
        <dbReference type="Proteomes" id="UP000324222"/>
    </source>
</evidence>
<evidence type="ECO:0000313" key="2">
    <source>
        <dbReference type="EMBL" id="MPC52815.1"/>
    </source>
</evidence>
<feature type="region of interest" description="Disordered" evidence="1">
    <location>
        <begin position="1"/>
        <end position="30"/>
    </location>
</feature>
<reference evidence="2 3" key="1">
    <citation type="submission" date="2019-05" db="EMBL/GenBank/DDBJ databases">
        <title>Another draft genome of Portunus trituberculatus and its Hox gene families provides insights of decapod evolution.</title>
        <authorList>
            <person name="Jeong J.-H."/>
            <person name="Song I."/>
            <person name="Kim S."/>
            <person name="Choi T."/>
            <person name="Kim D."/>
            <person name="Ryu S."/>
            <person name="Kim W."/>
        </authorList>
    </citation>
    <scope>NUCLEOTIDE SEQUENCE [LARGE SCALE GENOMIC DNA]</scope>
    <source>
        <tissue evidence="2">Muscle</tissue>
    </source>
</reference>
<dbReference type="EMBL" id="VSRR010011170">
    <property type="protein sequence ID" value="MPC52815.1"/>
    <property type="molecule type" value="Genomic_DNA"/>
</dbReference>
<accession>A0A5B7G5S4</accession>